<dbReference type="OrthoDB" id="8898641at2759"/>
<dbReference type="KEGG" id="lww:115937794"/>
<dbReference type="AlphaFoldDB" id="A0A7F8Q5D8"/>
<dbReference type="GO" id="GO:0009566">
    <property type="term" value="P:fertilization"/>
    <property type="evidence" value="ECO:0007669"/>
    <property type="project" value="TreeGrafter"/>
</dbReference>
<dbReference type="RefSeq" id="XP_030876470.1">
    <property type="nucleotide sequence ID" value="XM_031020610.1"/>
</dbReference>
<sequence>MLKAAVKAFKDAIQKVVEVKSLKNASEENYSKDKFSSRVFALKINVKEEMFLSPQVVKDSPCQKMYNVLHLIGQSTHFKVHLNENGNIFIKAAQCQFSREFYKSNSFIRLSKATNLNLQEDLQCKHKAVASASAQAAWRASSSSSEYFCMSSEEKLNVAGVSKLWTCDPPRGCSLEDSPLVSEARSGSSESEYFSCYSSLYHLSSAEVLNTDEDIPPPGPSGLAQGHGQTAEDSDSNCVSSADKLIHSGRNAPCQHPCLFWKKLLKDLNGKMKNLRKMQKYISRRVWPKFWKSQEDVPQPESSVVVPPSSETAGENSSASEYFTCVSSISKLIPAKEGGVPQTHQDVSCVGHSEECGTSSPFPHTSFPFHLVHDPTPSVSSVHTEEEELMKVYYMHVQMKRGVAVLCDTKEGLEPPSKKTKIEEMTFPEKIQEEVTPSHVCTKELLTDSESSWNNEAQEEKEEADCPAEPPLVEECSRAKTPEWLVALDSGFRCMACCRVFPSLEALQEHVQHGVSEGFSCHTFHMALTWLKNKNRGEKEKSRQTKNTKKTTYRCQKEKHFGMKLSSYK</sequence>
<evidence type="ECO:0000256" key="1">
    <source>
        <dbReference type="SAM" id="MobiDB-lite"/>
    </source>
</evidence>
<proteinExistence type="predicted"/>
<evidence type="ECO:0000313" key="3">
    <source>
        <dbReference type="RefSeq" id="XP_030876470.1"/>
    </source>
</evidence>
<dbReference type="CTD" id="340069"/>
<dbReference type="PANTHER" id="PTHR33517">
    <property type="entry name" value="PROTEIN FAM170B-RELATED"/>
    <property type="match status" value="1"/>
</dbReference>
<dbReference type="Proteomes" id="UP000245341">
    <property type="component" value="Unplaced"/>
</dbReference>
<dbReference type="GeneID" id="115937794"/>
<feature type="region of interest" description="Disordered" evidence="1">
    <location>
        <begin position="298"/>
        <end position="317"/>
    </location>
</feature>
<accession>A0A7F8Q5D8</accession>
<gene>
    <name evidence="3" type="primary">FAM170A</name>
</gene>
<protein>
    <submittedName>
        <fullName evidence="3">Protein FAM170A</fullName>
    </submittedName>
</protein>
<dbReference type="Pfam" id="PF17734">
    <property type="entry name" value="Spt46"/>
    <property type="match status" value="1"/>
</dbReference>
<evidence type="ECO:0000313" key="2">
    <source>
        <dbReference type="Proteomes" id="UP000245341"/>
    </source>
</evidence>
<dbReference type="PANTHER" id="PTHR33517:SF5">
    <property type="entry name" value="FAMILY WITH SEQUENCE SIMILARITY 170 MEMBER A"/>
    <property type="match status" value="1"/>
</dbReference>
<reference evidence="3" key="1">
    <citation type="submission" date="2025-08" db="UniProtKB">
        <authorList>
            <consortium name="RefSeq"/>
        </authorList>
    </citation>
    <scope>IDENTIFICATION</scope>
    <source>
        <tissue evidence="3">Liver</tissue>
    </source>
</reference>
<organism evidence="2 3">
    <name type="scientific">Leptonychotes weddellii</name>
    <name type="common">Weddell seal</name>
    <name type="synonym">Otaria weddellii</name>
    <dbReference type="NCBI Taxonomy" id="9713"/>
    <lineage>
        <taxon>Eukaryota</taxon>
        <taxon>Metazoa</taxon>
        <taxon>Chordata</taxon>
        <taxon>Craniata</taxon>
        <taxon>Vertebrata</taxon>
        <taxon>Euteleostomi</taxon>
        <taxon>Mammalia</taxon>
        <taxon>Eutheria</taxon>
        <taxon>Laurasiatheria</taxon>
        <taxon>Carnivora</taxon>
        <taxon>Caniformia</taxon>
        <taxon>Pinnipedia</taxon>
        <taxon>Phocidae</taxon>
        <taxon>Monachinae</taxon>
        <taxon>Lobodontini</taxon>
        <taxon>Leptonychotes</taxon>
    </lineage>
</organism>
<feature type="region of interest" description="Disordered" evidence="1">
    <location>
        <begin position="211"/>
        <end position="237"/>
    </location>
</feature>
<feature type="compositionally biased region" description="Low complexity" evidence="1">
    <location>
        <begin position="298"/>
        <end position="311"/>
    </location>
</feature>
<keyword evidence="2" id="KW-1185">Reference proteome</keyword>
<dbReference type="InterPro" id="IPR040879">
    <property type="entry name" value="Spt46-like"/>
</dbReference>
<dbReference type="GO" id="GO:0005634">
    <property type="term" value="C:nucleus"/>
    <property type="evidence" value="ECO:0007669"/>
    <property type="project" value="TreeGrafter"/>
</dbReference>
<name>A0A7F8Q5D8_LEPWE</name>